<dbReference type="Pfam" id="PF00528">
    <property type="entry name" value="BPD_transp_1"/>
    <property type="match status" value="1"/>
</dbReference>
<evidence type="ECO:0000256" key="10">
    <source>
        <dbReference type="RuleBase" id="RU363032"/>
    </source>
</evidence>
<organism evidence="12 13">
    <name type="scientific">Reyranella humidisoli</name>
    <dbReference type="NCBI Taxonomy" id="2849149"/>
    <lineage>
        <taxon>Bacteria</taxon>
        <taxon>Pseudomonadati</taxon>
        <taxon>Pseudomonadota</taxon>
        <taxon>Alphaproteobacteria</taxon>
        <taxon>Hyphomicrobiales</taxon>
        <taxon>Reyranellaceae</taxon>
        <taxon>Reyranella</taxon>
    </lineage>
</organism>
<evidence type="ECO:0000256" key="1">
    <source>
        <dbReference type="ARBA" id="ARBA00003159"/>
    </source>
</evidence>
<dbReference type="InterPro" id="IPR043429">
    <property type="entry name" value="ArtM/GltK/GlnP/TcyL/YhdX-like"/>
</dbReference>
<dbReference type="PANTHER" id="PTHR30614">
    <property type="entry name" value="MEMBRANE COMPONENT OF AMINO ACID ABC TRANSPORTER"/>
    <property type="match status" value="1"/>
</dbReference>
<evidence type="ECO:0000256" key="2">
    <source>
        <dbReference type="ARBA" id="ARBA00004429"/>
    </source>
</evidence>
<keyword evidence="6 10" id="KW-0812">Transmembrane</keyword>
<dbReference type="NCBIfam" id="TIGR01726">
    <property type="entry name" value="HEQRo_perm_3TM"/>
    <property type="match status" value="1"/>
</dbReference>
<proteinExistence type="inferred from homology"/>
<keyword evidence="5" id="KW-1003">Cell membrane</keyword>
<accession>A0ABS6IDY1</accession>
<feature type="transmembrane region" description="Helical" evidence="10">
    <location>
        <begin position="191"/>
        <end position="213"/>
    </location>
</feature>
<comment type="function">
    <text evidence="1">Part of the binding-protein-dependent transport system for glutamine; probably responsible for the translocation of the substrate across the membrane.</text>
</comment>
<name>A0ABS6IDY1_9HYPH</name>
<dbReference type="InterPro" id="IPR000515">
    <property type="entry name" value="MetI-like"/>
</dbReference>
<dbReference type="PROSITE" id="PS50928">
    <property type="entry name" value="ABC_TM1"/>
    <property type="match status" value="1"/>
</dbReference>
<dbReference type="EMBL" id="JAHOPB010000001">
    <property type="protein sequence ID" value="MBU8872806.1"/>
    <property type="molecule type" value="Genomic_DNA"/>
</dbReference>
<protein>
    <submittedName>
        <fullName evidence="12">Amino acid ABC transporter permease</fullName>
    </submittedName>
</protein>
<comment type="similarity">
    <text evidence="3">Belongs to the binding-protein-dependent transport system permease family. HisMQ subfamily.</text>
</comment>
<comment type="caution">
    <text evidence="12">The sequence shown here is derived from an EMBL/GenBank/DDBJ whole genome shotgun (WGS) entry which is preliminary data.</text>
</comment>
<dbReference type="InterPro" id="IPR010065">
    <property type="entry name" value="AA_ABC_transptr_permease_3TM"/>
</dbReference>
<evidence type="ECO:0000256" key="6">
    <source>
        <dbReference type="ARBA" id="ARBA00022692"/>
    </source>
</evidence>
<dbReference type="RefSeq" id="WP_216957093.1">
    <property type="nucleotide sequence ID" value="NZ_JAHOPB010000001.1"/>
</dbReference>
<keyword evidence="4 10" id="KW-0813">Transport</keyword>
<evidence type="ECO:0000256" key="7">
    <source>
        <dbReference type="ARBA" id="ARBA00022970"/>
    </source>
</evidence>
<evidence type="ECO:0000256" key="8">
    <source>
        <dbReference type="ARBA" id="ARBA00022989"/>
    </source>
</evidence>
<evidence type="ECO:0000259" key="11">
    <source>
        <dbReference type="PROSITE" id="PS50928"/>
    </source>
</evidence>
<keyword evidence="9 10" id="KW-0472">Membrane</keyword>
<evidence type="ECO:0000256" key="9">
    <source>
        <dbReference type="ARBA" id="ARBA00023136"/>
    </source>
</evidence>
<feature type="transmembrane region" description="Helical" evidence="10">
    <location>
        <begin position="27"/>
        <end position="47"/>
    </location>
</feature>
<feature type="transmembrane region" description="Helical" evidence="10">
    <location>
        <begin position="68"/>
        <end position="86"/>
    </location>
</feature>
<dbReference type="CDD" id="cd06261">
    <property type="entry name" value="TM_PBP2"/>
    <property type="match status" value="1"/>
</dbReference>
<sequence>MAYQWDFSPVLANAPLLAQGLANTLKITGTALVCGVVLGLALALLRLSPRRFLSWPAGFVIEVFRTTPPLVQLFWFFFALPILVGIEMTPFVAGAVTFSIQSAAFFAEVFRAGIQSIERGQWDGARAIGMRHDQAMRRIILPQAVKRMIPAFMERAIELMKTTTLIATISYADLLFAANEVSQKTFRPLETYTVVALIYFVVIFLASQVARLVELRLARSGESTVH</sequence>
<keyword evidence="8 10" id="KW-1133">Transmembrane helix</keyword>
<gene>
    <name evidence="12" type="ORF">KQ910_03485</name>
</gene>
<dbReference type="PANTHER" id="PTHR30614:SF20">
    <property type="entry name" value="GLUTAMINE TRANSPORT SYSTEM PERMEASE PROTEIN GLNP"/>
    <property type="match status" value="1"/>
</dbReference>
<evidence type="ECO:0000256" key="4">
    <source>
        <dbReference type="ARBA" id="ARBA00022448"/>
    </source>
</evidence>
<evidence type="ECO:0000313" key="13">
    <source>
        <dbReference type="Proteomes" id="UP000727907"/>
    </source>
</evidence>
<evidence type="ECO:0000256" key="5">
    <source>
        <dbReference type="ARBA" id="ARBA00022475"/>
    </source>
</evidence>
<keyword evidence="13" id="KW-1185">Reference proteome</keyword>
<reference evidence="12 13" key="1">
    <citation type="submission" date="2021-06" db="EMBL/GenBank/DDBJ databases">
        <authorList>
            <person name="Lee D.H."/>
        </authorList>
    </citation>
    <scope>NUCLEOTIDE SEQUENCE [LARGE SCALE GENOMIC DNA]</scope>
    <source>
        <strain evidence="12 13">MMS21-HV4-11</strain>
    </source>
</reference>
<evidence type="ECO:0000256" key="3">
    <source>
        <dbReference type="ARBA" id="ARBA00010072"/>
    </source>
</evidence>
<dbReference type="Proteomes" id="UP000727907">
    <property type="component" value="Unassembled WGS sequence"/>
</dbReference>
<evidence type="ECO:0000313" key="12">
    <source>
        <dbReference type="EMBL" id="MBU8872806.1"/>
    </source>
</evidence>
<keyword evidence="7" id="KW-0029">Amino-acid transport</keyword>
<comment type="subcellular location">
    <subcellularLocation>
        <location evidence="2">Cell inner membrane</location>
        <topology evidence="2">Multi-pass membrane protein</topology>
    </subcellularLocation>
    <subcellularLocation>
        <location evidence="10">Cell membrane</location>
        <topology evidence="10">Multi-pass membrane protein</topology>
    </subcellularLocation>
</comment>
<feature type="domain" description="ABC transmembrane type-1" evidence="11">
    <location>
        <begin position="21"/>
        <end position="210"/>
    </location>
</feature>